<reference evidence="2" key="3">
    <citation type="journal article" date="2017" name="Nature">
        <title>Genome sequence of the progenitor of the wheat D genome Aegilops tauschii.</title>
        <authorList>
            <person name="Luo M.C."/>
            <person name="Gu Y.Q."/>
            <person name="Puiu D."/>
            <person name="Wang H."/>
            <person name="Twardziok S.O."/>
            <person name="Deal K.R."/>
            <person name="Huo N."/>
            <person name="Zhu T."/>
            <person name="Wang L."/>
            <person name="Wang Y."/>
            <person name="McGuire P.E."/>
            <person name="Liu S."/>
            <person name="Long H."/>
            <person name="Ramasamy R.K."/>
            <person name="Rodriguez J.C."/>
            <person name="Van S.L."/>
            <person name="Yuan L."/>
            <person name="Wang Z."/>
            <person name="Xia Z."/>
            <person name="Xiao L."/>
            <person name="Anderson O.D."/>
            <person name="Ouyang S."/>
            <person name="Liang Y."/>
            <person name="Zimin A.V."/>
            <person name="Pertea G."/>
            <person name="Qi P."/>
            <person name="Bennetzen J.L."/>
            <person name="Dai X."/>
            <person name="Dawson M.W."/>
            <person name="Muller H.G."/>
            <person name="Kugler K."/>
            <person name="Rivarola-Duarte L."/>
            <person name="Spannagl M."/>
            <person name="Mayer K.F.X."/>
            <person name="Lu F.H."/>
            <person name="Bevan M.W."/>
            <person name="Leroy P."/>
            <person name="Li P."/>
            <person name="You F.M."/>
            <person name="Sun Q."/>
            <person name="Liu Z."/>
            <person name="Lyons E."/>
            <person name="Wicker T."/>
            <person name="Salzberg S.L."/>
            <person name="Devos K.M."/>
            <person name="Dvorak J."/>
        </authorList>
    </citation>
    <scope>NUCLEOTIDE SEQUENCE [LARGE SCALE GENOMIC DNA]</scope>
    <source>
        <strain evidence="2">cv. AL8/78</strain>
    </source>
</reference>
<dbReference type="EnsemblPlants" id="AET5Gv21180900.28">
    <property type="protein sequence ID" value="AET5Gv21180900.28"/>
    <property type="gene ID" value="AET5Gv21180900"/>
</dbReference>
<feature type="compositionally biased region" description="Polar residues" evidence="1">
    <location>
        <begin position="120"/>
        <end position="133"/>
    </location>
</feature>
<reference evidence="3" key="1">
    <citation type="journal article" date="2014" name="Science">
        <title>Ancient hybridizations among the ancestral genomes of bread wheat.</title>
        <authorList>
            <consortium name="International Wheat Genome Sequencing Consortium,"/>
            <person name="Marcussen T."/>
            <person name="Sandve S.R."/>
            <person name="Heier L."/>
            <person name="Spannagl M."/>
            <person name="Pfeifer M."/>
            <person name="Jakobsen K.S."/>
            <person name="Wulff B.B."/>
            <person name="Steuernagel B."/>
            <person name="Mayer K.F."/>
            <person name="Olsen O.A."/>
        </authorList>
    </citation>
    <scope>NUCLEOTIDE SEQUENCE [LARGE SCALE GENOMIC DNA]</scope>
    <source>
        <strain evidence="3">cv. AL8/78</strain>
    </source>
</reference>
<proteinExistence type="predicted"/>
<accession>A0A453MGY9</accession>
<dbReference type="Proteomes" id="UP000015105">
    <property type="component" value="Chromosome 5D"/>
</dbReference>
<evidence type="ECO:0000256" key="1">
    <source>
        <dbReference type="SAM" id="MobiDB-lite"/>
    </source>
</evidence>
<sequence>LLYTSRCDIFLSSFTSSASIGAHASSSQLNFALNPMDYEHESVMRNPESHAIGGHADVLQTNQGHRFQNPNLRVEGESISSILNMTLSRMDAAGMLQNLSTQNKDQNMDKMKDDSDRSDCLNSPEQTQPRWFD</sequence>
<reference evidence="2" key="5">
    <citation type="journal article" date="2021" name="G3 (Bethesda)">
        <title>Aegilops tauschii genome assembly Aet v5.0 features greater sequence contiguity and improved annotation.</title>
        <authorList>
            <person name="Wang L."/>
            <person name="Zhu T."/>
            <person name="Rodriguez J.C."/>
            <person name="Deal K.R."/>
            <person name="Dubcovsky J."/>
            <person name="McGuire P.E."/>
            <person name="Lux T."/>
            <person name="Spannagl M."/>
            <person name="Mayer K.F.X."/>
            <person name="Baldrich P."/>
            <person name="Meyers B.C."/>
            <person name="Huo N."/>
            <person name="Gu Y.Q."/>
            <person name="Zhou H."/>
            <person name="Devos K.M."/>
            <person name="Bennetzen J.L."/>
            <person name="Unver T."/>
            <person name="Budak H."/>
            <person name="Gulick P.J."/>
            <person name="Galiba G."/>
            <person name="Kalapos B."/>
            <person name="Nelson D.R."/>
            <person name="Li P."/>
            <person name="You F.M."/>
            <person name="Luo M.C."/>
            <person name="Dvorak J."/>
        </authorList>
    </citation>
    <scope>NUCLEOTIDE SEQUENCE [LARGE SCALE GENOMIC DNA]</scope>
    <source>
        <strain evidence="2">cv. AL8/78</strain>
    </source>
</reference>
<feature type="compositionally biased region" description="Basic and acidic residues" evidence="1">
    <location>
        <begin position="106"/>
        <end position="119"/>
    </location>
</feature>
<name>A0A453MGY9_AEGTS</name>
<evidence type="ECO:0000313" key="2">
    <source>
        <dbReference type="EnsemblPlants" id="AET5Gv21180900.28"/>
    </source>
</evidence>
<keyword evidence="3" id="KW-1185">Reference proteome</keyword>
<evidence type="ECO:0000313" key="3">
    <source>
        <dbReference type="Proteomes" id="UP000015105"/>
    </source>
</evidence>
<reference evidence="2" key="4">
    <citation type="submission" date="2019-03" db="UniProtKB">
        <authorList>
            <consortium name="EnsemblPlants"/>
        </authorList>
    </citation>
    <scope>IDENTIFICATION</scope>
</reference>
<protein>
    <submittedName>
        <fullName evidence="2">Uncharacterized protein</fullName>
    </submittedName>
</protein>
<feature type="region of interest" description="Disordered" evidence="1">
    <location>
        <begin position="95"/>
        <end position="133"/>
    </location>
</feature>
<dbReference type="Gramene" id="AET5Gv21180900.28">
    <property type="protein sequence ID" value="AET5Gv21180900.28"/>
    <property type="gene ID" value="AET5Gv21180900"/>
</dbReference>
<reference evidence="3" key="2">
    <citation type="journal article" date="2017" name="Nat. Plants">
        <title>The Aegilops tauschii genome reveals multiple impacts of transposons.</title>
        <authorList>
            <person name="Zhao G."/>
            <person name="Zou C."/>
            <person name="Li K."/>
            <person name="Wang K."/>
            <person name="Li T."/>
            <person name="Gao L."/>
            <person name="Zhang X."/>
            <person name="Wang H."/>
            <person name="Yang Z."/>
            <person name="Liu X."/>
            <person name="Jiang W."/>
            <person name="Mao L."/>
            <person name="Kong X."/>
            <person name="Jiao Y."/>
            <person name="Jia J."/>
        </authorList>
    </citation>
    <scope>NUCLEOTIDE SEQUENCE [LARGE SCALE GENOMIC DNA]</scope>
    <source>
        <strain evidence="3">cv. AL8/78</strain>
    </source>
</reference>
<dbReference type="AlphaFoldDB" id="A0A453MGY9"/>
<organism evidence="2 3">
    <name type="scientific">Aegilops tauschii subsp. strangulata</name>
    <name type="common">Goatgrass</name>
    <dbReference type="NCBI Taxonomy" id="200361"/>
    <lineage>
        <taxon>Eukaryota</taxon>
        <taxon>Viridiplantae</taxon>
        <taxon>Streptophyta</taxon>
        <taxon>Embryophyta</taxon>
        <taxon>Tracheophyta</taxon>
        <taxon>Spermatophyta</taxon>
        <taxon>Magnoliopsida</taxon>
        <taxon>Liliopsida</taxon>
        <taxon>Poales</taxon>
        <taxon>Poaceae</taxon>
        <taxon>BOP clade</taxon>
        <taxon>Pooideae</taxon>
        <taxon>Triticodae</taxon>
        <taxon>Triticeae</taxon>
        <taxon>Triticinae</taxon>
        <taxon>Aegilops</taxon>
    </lineage>
</organism>